<proteinExistence type="predicted"/>
<dbReference type="Proteomes" id="UP000192042">
    <property type="component" value="Chromosome I"/>
</dbReference>
<reference evidence="1 2" key="1">
    <citation type="submission" date="2017-03" db="EMBL/GenBank/DDBJ databases">
        <authorList>
            <person name="Afonso C.L."/>
            <person name="Miller P.J."/>
            <person name="Scott M.A."/>
            <person name="Spackman E."/>
            <person name="Goraichik I."/>
            <person name="Dimitrov K.M."/>
            <person name="Suarez D.L."/>
            <person name="Swayne D.E."/>
        </authorList>
    </citation>
    <scope>NUCLEOTIDE SEQUENCE [LARGE SCALE GENOMIC DNA]</scope>
    <source>
        <strain evidence="1">Genome sequencing of Nitrospira japonica strain NJ11</strain>
    </source>
</reference>
<accession>A0A1W1I601</accession>
<evidence type="ECO:0000313" key="2">
    <source>
        <dbReference type="Proteomes" id="UP000192042"/>
    </source>
</evidence>
<dbReference type="EMBL" id="LT828648">
    <property type="protein sequence ID" value="SLM48420.1"/>
    <property type="molecule type" value="Genomic_DNA"/>
</dbReference>
<dbReference type="KEGG" id="nja:NSJP_2248"/>
<name>A0A1W1I601_9BACT</name>
<protein>
    <submittedName>
        <fullName evidence="1">Uncharacterized protein</fullName>
    </submittedName>
</protein>
<organism evidence="1 2">
    <name type="scientific">Nitrospira japonica</name>
    <dbReference type="NCBI Taxonomy" id="1325564"/>
    <lineage>
        <taxon>Bacteria</taxon>
        <taxon>Pseudomonadati</taxon>
        <taxon>Nitrospirota</taxon>
        <taxon>Nitrospiria</taxon>
        <taxon>Nitrospirales</taxon>
        <taxon>Nitrospiraceae</taxon>
        <taxon>Nitrospira</taxon>
    </lineage>
</organism>
<dbReference type="STRING" id="1325564.NSJP_2248"/>
<gene>
    <name evidence="1" type="ORF">NSJP_2248</name>
</gene>
<keyword evidence="2" id="KW-1185">Reference proteome</keyword>
<evidence type="ECO:0000313" key="1">
    <source>
        <dbReference type="EMBL" id="SLM48420.1"/>
    </source>
</evidence>
<sequence length="160" mass="17980">MNILQDLRVDEVSLVSEGANKGARIIIVKRNEESDSPMAPADIFTRDELFASLCAVLKTEYPKLNLPQAVATMAKEYPDELQAWRECHRTAPFDRSEVRLRNVGTSSHSAIEEFEQRAQSLVAQGEVENLVDAVCLIAHNDPDFYEVYVQEVRGGQTPYP</sequence>
<dbReference type="RefSeq" id="WP_080886804.1">
    <property type="nucleotide sequence ID" value="NZ_LT828648.1"/>
</dbReference>
<dbReference type="AlphaFoldDB" id="A0A1W1I601"/>